<accession>A0ABV0YY48</accession>
<keyword evidence="1" id="KW-1133">Transmembrane helix</keyword>
<evidence type="ECO:0000256" key="1">
    <source>
        <dbReference type="SAM" id="Phobius"/>
    </source>
</evidence>
<evidence type="ECO:0000313" key="3">
    <source>
        <dbReference type="Proteomes" id="UP001469553"/>
    </source>
</evidence>
<keyword evidence="1" id="KW-0812">Transmembrane</keyword>
<comment type="caution">
    <text evidence="2">The sequence shown here is derived from an EMBL/GenBank/DDBJ whole genome shotgun (WGS) entry which is preliminary data.</text>
</comment>
<dbReference type="EMBL" id="JAHRIP010047342">
    <property type="protein sequence ID" value="MEQ2298564.1"/>
    <property type="molecule type" value="Genomic_DNA"/>
</dbReference>
<evidence type="ECO:0000313" key="2">
    <source>
        <dbReference type="EMBL" id="MEQ2298564.1"/>
    </source>
</evidence>
<proteinExistence type="predicted"/>
<gene>
    <name evidence="2" type="ORF">AMECASPLE_006539</name>
</gene>
<keyword evidence="3" id="KW-1185">Reference proteome</keyword>
<organism evidence="2 3">
    <name type="scientific">Ameca splendens</name>
    <dbReference type="NCBI Taxonomy" id="208324"/>
    <lineage>
        <taxon>Eukaryota</taxon>
        <taxon>Metazoa</taxon>
        <taxon>Chordata</taxon>
        <taxon>Craniata</taxon>
        <taxon>Vertebrata</taxon>
        <taxon>Euteleostomi</taxon>
        <taxon>Actinopterygii</taxon>
        <taxon>Neopterygii</taxon>
        <taxon>Teleostei</taxon>
        <taxon>Neoteleostei</taxon>
        <taxon>Acanthomorphata</taxon>
        <taxon>Ovalentaria</taxon>
        <taxon>Atherinomorphae</taxon>
        <taxon>Cyprinodontiformes</taxon>
        <taxon>Goodeidae</taxon>
        <taxon>Ameca</taxon>
    </lineage>
</organism>
<protein>
    <submittedName>
        <fullName evidence="2">Uncharacterized protein</fullName>
    </submittedName>
</protein>
<keyword evidence="1" id="KW-0472">Membrane</keyword>
<feature type="transmembrane region" description="Helical" evidence="1">
    <location>
        <begin position="65"/>
        <end position="86"/>
    </location>
</feature>
<dbReference type="Proteomes" id="UP001469553">
    <property type="component" value="Unassembled WGS sequence"/>
</dbReference>
<reference evidence="2 3" key="1">
    <citation type="submission" date="2021-06" db="EMBL/GenBank/DDBJ databases">
        <authorList>
            <person name="Palmer J.M."/>
        </authorList>
    </citation>
    <scope>NUCLEOTIDE SEQUENCE [LARGE SCALE GENOMIC DNA]</scope>
    <source>
        <strain evidence="2 3">AS_MEX2019</strain>
        <tissue evidence="2">Muscle</tissue>
    </source>
</reference>
<feature type="non-terminal residue" evidence="2">
    <location>
        <position position="103"/>
    </location>
</feature>
<sequence length="103" mass="11211">MEKSIHHLSLLKLLIVLDQTNDSGVIHKLREFYRQEIGSKYRGINRATGLKSGTMLEGYSPVTQALLGTLFTWGLTAAGAALVFVFSSRQKQILDGSLGFAAG</sequence>
<name>A0ABV0YY48_9TELE</name>